<dbReference type="FunFam" id="3.30.565.10:FF:000075">
    <property type="entry name" value="MORC family CW-type zinc finger protein 4"/>
    <property type="match status" value="1"/>
</dbReference>
<dbReference type="GO" id="GO:0016887">
    <property type="term" value="F:ATP hydrolysis activity"/>
    <property type="evidence" value="ECO:0007669"/>
    <property type="project" value="InterPro"/>
</dbReference>
<keyword evidence="4" id="KW-0547">Nucleotide-binding</keyword>
<accession>A0A1D1YPJ7</accession>
<keyword evidence="10 14" id="KW-0175">Coiled coil</keyword>
<dbReference type="InterPro" id="IPR036890">
    <property type="entry name" value="HATPase_C_sf"/>
</dbReference>
<evidence type="ECO:0000256" key="1">
    <source>
        <dbReference type="ARBA" id="ARBA00004123"/>
    </source>
</evidence>
<protein>
    <submittedName>
        <fullName evidence="17">MORC family CW-type zinc finger protein 4</fullName>
    </submittedName>
</protein>
<proteinExistence type="inferred from homology"/>
<dbReference type="GO" id="GO:0004519">
    <property type="term" value="F:endonuclease activity"/>
    <property type="evidence" value="ECO:0007669"/>
    <property type="project" value="UniProtKB-KW"/>
</dbReference>
<keyword evidence="6" id="KW-0227">DNA damage</keyword>
<sequence>RARAYTPPSLPPNITSHTAIHRNSDAGKLPREPTPTTALYTGRRPSLPQDARGQWKPQPRPDVTSALKMSLPEIIDLCSDDEDEPTCVNYALPNTFREKDRCKIAIVRQKDLQHVKPEPEENGSLNAANFTPSGLTDDSWSLSNRLCTSSASVECFKPQCRQFWKAGDYEIRQDSKPVSRDGKNHIRVHPKFLHSNATSHKWAFGAIAELLDNAVDEIQNGASFVIVDKMQNARNGSAALLIQDDGGGMDPEALRRCMSFGFSNKQSDSSIGQYGNGFKTSTMRLGADVVVFSRCIHGRALTQSVGLLSYTFLKRTGFDDIVVPIVDYEFLPSGAFGRLLRHSSTHFASNLSMLLKWSPFTTEAELLKQFDDIGHHGTKIIIFNLWFNDEGEMELDFESDASDIMMSGAQNMVEKGVLGNMISKRHIANQLRYSLRVYSSILYLHISHNFQIILRGRVVEPHHLVNDLKYVECIKYQPQSVGITEAECIISVGFLDGSPNVNIHGFNVYHKNRLIMPFWRVVSKTNSNGRGVSGVLEANFIKPTHDKQDFEKSTLYYRLEARLKEMTLEYWKYHCHLVGYPIHKVSSLKPVQSIAPSPHSGLHSGVEQVLTNHGPMHLRQVVTASHAPTCAAGAEFTNGIRTYVQTGFLEKRRHEGHVTATKSSKKQALDGETAVGPGSNHRTQLGAGLGLQRKQEIMIMTEKNKNLHAECLEYEKLEKELLLKVQKLKSEIEEVHQLHDKLFTEYGSLGEIKLEKH</sequence>
<evidence type="ECO:0000256" key="10">
    <source>
        <dbReference type="ARBA" id="ARBA00023054"/>
    </source>
</evidence>
<dbReference type="GO" id="GO:0006281">
    <property type="term" value="P:DNA repair"/>
    <property type="evidence" value="ECO:0007669"/>
    <property type="project" value="UniProtKB-KW"/>
</dbReference>
<evidence type="ECO:0000256" key="8">
    <source>
        <dbReference type="ARBA" id="ARBA00022840"/>
    </source>
</evidence>
<evidence type="ECO:0000256" key="9">
    <source>
        <dbReference type="ARBA" id="ARBA00022853"/>
    </source>
</evidence>
<comment type="similarity">
    <text evidence="2">Belongs to the MORC ATPase protein family.</text>
</comment>
<keyword evidence="8" id="KW-0067">ATP-binding</keyword>
<dbReference type="PANTHER" id="PTHR23336">
    <property type="entry name" value="ZINC FINGER CW-TYPE COILED-COIL DOMAIN PROTEIN 3"/>
    <property type="match status" value="1"/>
</dbReference>
<dbReference type="Pfam" id="PF13589">
    <property type="entry name" value="HATPase_c_3"/>
    <property type="match status" value="1"/>
</dbReference>
<feature type="coiled-coil region" evidence="14">
    <location>
        <begin position="700"/>
        <end position="745"/>
    </location>
</feature>
<comment type="subcellular location">
    <subcellularLocation>
        <location evidence="1">Nucleus</location>
    </subcellularLocation>
</comment>
<dbReference type="Gene3D" id="3.30.565.10">
    <property type="entry name" value="Histidine kinase-like ATPase, C-terminal domain"/>
    <property type="match status" value="1"/>
</dbReference>
<keyword evidence="9" id="KW-0156">Chromatin regulator</keyword>
<evidence type="ECO:0000256" key="15">
    <source>
        <dbReference type="SAM" id="MobiDB-lite"/>
    </source>
</evidence>
<keyword evidence="12" id="KW-0234">DNA repair</keyword>
<reference evidence="17" key="1">
    <citation type="submission" date="2015-07" db="EMBL/GenBank/DDBJ databases">
        <title>Transcriptome Assembly of Anthurium amnicola.</title>
        <authorList>
            <person name="Suzuki J."/>
        </authorList>
    </citation>
    <scope>NUCLEOTIDE SEQUENCE</scope>
</reference>
<evidence type="ECO:0000256" key="2">
    <source>
        <dbReference type="ARBA" id="ARBA00007845"/>
    </source>
</evidence>
<evidence type="ECO:0000256" key="6">
    <source>
        <dbReference type="ARBA" id="ARBA00022763"/>
    </source>
</evidence>
<evidence type="ECO:0000256" key="12">
    <source>
        <dbReference type="ARBA" id="ARBA00023204"/>
    </source>
</evidence>
<evidence type="ECO:0000256" key="14">
    <source>
        <dbReference type="SAM" id="Coils"/>
    </source>
</evidence>
<dbReference type="GO" id="GO:0031047">
    <property type="term" value="P:regulatory ncRNA-mediated gene silencing"/>
    <property type="evidence" value="ECO:0007669"/>
    <property type="project" value="UniProtKB-KW"/>
</dbReference>
<organism evidence="17">
    <name type="scientific">Anthurium amnicola</name>
    <dbReference type="NCBI Taxonomy" id="1678845"/>
    <lineage>
        <taxon>Eukaryota</taxon>
        <taxon>Viridiplantae</taxon>
        <taxon>Streptophyta</taxon>
        <taxon>Embryophyta</taxon>
        <taxon>Tracheophyta</taxon>
        <taxon>Spermatophyta</taxon>
        <taxon>Magnoliopsida</taxon>
        <taxon>Liliopsida</taxon>
        <taxon>Araceae</taxon>
        <taxon>Pothoideae</taxon>
        <taxon>Potheae</taxon>
        <taxon>Anthurium</taxon>
    </lineage>
</organism>
<keyword evidence="3" id="KW-0540">Nuclease</keyword>
<gene>
    <name evidence="17" type="primary">MORC4_4</name>
    <name evidence="17" type="ORF">g.83798</name>
</gene>
<dbReference type="PANTHER" id="PTHR23336:SF44">
    <property type="entry name" value="PROTEIN MICRORCHIDIA 6"/>
    <property type="match status" value="1"/>
</dbReference>
<evidence type="ECO:0000256" key="11">
    <source>
        <dbReference type="ARBA" id="ARBA00023158"/>
    </source>
</evidence>
<feature type="region of interest" description="Disordered" evidence="15">
    <location>
        <begin position="1"/>
        <end position="61"/>
    </location>
</feature>
<feature type="domain" description="Morc S5" evidence="16">
    <location>
        <begin position="433"/>
        <end position="571"/>
    </location>
</feature>
<evidence type="ECO:0000313" key="17">
    <source>
        <dbReference type="EMBL" id="JAT56548.1"/>
    </source>
</evidence>
<dbReference type="Pfam" id="PF17942">
    <property type="entry name" value="Morc6_S5"/>
    <property type="match status" value="1"/>
</dbReference>
<dbReference type="InterPro" id="IPR045261">
    <property type="entry name" value="MORC_ATPase"/>
</dbReference>
<dbReference type="GO" id="GO:0006325">
    <property type="term" value="P:chromatin organization"/>
    <property type="evidence" value="ECO:0007669"/>
    <property type="project" value="UniProtKB-KW"/>
</dbReference>
<dbReference type="GO" id="GO:0031349">
    <property type="term" value="P:positive regulation of defense response"/>
    <property type="evidence" value="ECO:0007669"/>
    <property type="project" value="UniProtKB-ARBA"/>
</dbReference>
<evidence type="ECO:0000256" key="13">
    <source>
        <dbReference type="ARBA" id="ARBA00023242"/>
    </source>
</evidence>
<dbReference type="InterPro" id="IPR041006">
    <property type="entry name" value="Morc_S5"/>
</dbReference>
<dbReference type="SUPFAM" id="SSF55874">
    <property type="entry name" value="ATPase domain of HSP90 chaperone/DNA topoisomerase II/histidine kinase"/>
    <property type="match status" value="1"/>
</dbReference>
<keyword evidence="11" id="KW-0943">RNA-mediated gene silencing</keyword>
<name>A0A1D1YPJ7_9ARAE</name>
<evidence type="ECO:0000259" key="16">
    <source>
        <dbReference type="Pfam" id="PF17942"/>
    </source>
</evidence>
<feature type="region of interest" description="Disordered" evidence="15">
    <location>
        <begin position="656"/>
        <end position="685"/>
    </location>
</feature>
<evidence type="ECO:0000256" key="7">
    <source>
        <dbReference type="ARBA" id="ARBA00022801"/>
    </source>
</evidence>
<dbReference type="AlphaFoldDB" id="A0A1D1YPJ7"/>
<evidence type="ECO:0000256" key="5">
    <source>
        <dbReference type="ARBA" id="ARBA00022759"/>
    </source>
</evidence>
<evidence type="ECO:0000256" key="4">
    <source>
        <dbReference type="ARBA" id="ARBA00022741"/>
    </source>
</evidence>
<keyword evidence="13" id="KW-0539">Nucleus</keyword>
<keyword evidence="7" id="KW-0378">Hydrolase</keyword>
<dbReference type="EMBL" id="GDJX01011388">
    <property type="protein sequence ID" value="JAT56548.1"/>
    <property type="molecule type" value="Transcribed_RNA"/>
</dbReference>
<keyword evidence="5" id="KW-0255">Endonuclease</keyword>
<feature type="compositionally biased region" description="Basic and acidic residues" evidence="15">
    <location>
        <begin position="22"/>
        <end position="31"/>
    </location>
</feature>
<dbReference type="GO" id="GO:0005524">
    <property type="term" value="F:ATP binding"/>
    <property type="evidence" value="ECO:0007669"/>
    <property type="project" value="UniProtKB-KW"/>
</dbReference>
<evidence type="ECO:0000256" key="3">
    <source>
        <dbReference type="ARBA" id="ARBA00022722"/>
    </source>
</evidence>
<dbReference type="GO" id="GO:0005634">
    <property type="term" value="C:nucleus"/>
    <property type="evidence" value="ECO:0007669"/>
    <property type="project" value="UniProtKB-SubCell"/>
</dbReference>
<feature type="non-terminal residue" evidence="17">
    <location>
        <position position="1"/>
    </location>
</feature>